<dbReference type="Gene3D" id="2.20.230.10">
    <property type="entry name" value="Resuscitation-promoting factor rpfb"/>
    <property type="match status" value="1"/>
</dbReference>
<dbReference type="Pfam" id="PF03990">
    <property type="entry name" value="DUF348"/>
    <property type="match status" value="2"/>
</dbReference>
<dbReference type="SMART" id="SM01208">
    <property type="entry name" value="G5"/>
    <property type="match status" value="1"/>
</dbReference>
<evidence type="ECO:0000256" key="1">
    <source>
        <dbReference type="ARBA" id="ARBA00022729"/>
    </source>
</evidence>
<dbReference type="SUPFAM" id="SSF53955">
    <property type="entry name" value="Lysozyme-like"/>
    <property type="match status" value="1"/>
</dbReference>
<feature type="region of interest" description="Disordered" evidence="2">
    <location>
        <begin position="331"/>
        <end position="353"/>
    </location>
</feature>
<feature type="compositionally biased region" description="Basic and acidic residues" evidence="2">
    <location>
        <begin position="1"/>
        <end position="11"/>
    </location>
</feature>
<dbReference type="OrthoDB" id="9766277at2"/>
<proteinExistence type="predicted"/>
<dbReference type="PROSITE" id="PS51109">
    <property type="entry name" value="G5"/>
    <property type="match status" value="1"/>
</dbReference>
<dbReference type="STRING" id="1921764.BSR28_07275"/>
<evidence type="ECO:0000259" key="3">
    <source>
        <dbReference type="PROSITE" id="PS51109"/>
    </source>
</evidence>
<dbReference type="Pfam" id="PF07501">
    <property type="entry name" value="G5"/>
    <property type="match status" value="1"/>
</dbReference>
<sequence length="452" mass="48468">MSEELENHEAEVAQAASAETTAPEADAIPHRTHREKGISARLRALPARGVWTTAVVASLAVAGLSSFQIASSHHRVTLNVDGTTKEVSFFGNTVADALKAGGVEVSPKDHVTPALDSEVFDNSKITFLKAHPYQVQLDGKHVELWSTGKSSSDVLADLSARKGNVAIAASRSEVRNALNILTTKDTKGLLIEDGKAKEIQVKAGQTIDQVLAAANVKVSPIDQVKYRHQDGKLQIHVDHVQRGTVVTESEVPFKTVKKDDANLLKGETKVENEGKVGKHRKVVYREIVGGKEVLSTVTFDANVENPVDRVELNGTKEPPKPEEEILAAGGDTQGASGMKLDEPAAGGGSGTTPAGAQAIARQMVAARGWGDGEFRCLVTLWNRESNWNYRSLNRSSGAYGIPQSLPGSKMASAGADWRTNPATQIRWGLGYISGRYGTPCAALSHSYAKHWY</sequence>
<dbReference type="InterPro" id="IPR011098">
    <property type="entry name" value="G5_dom"/>
</dbReference>
<accession>A0A1Q5PJR1</accession>
<evidence type="ECO:0000313" key="4">
    <source>
        <dbReference type="EMBL" id="OKL46181.1"/>
    </source>
</evidence>
<keyword evidence="1" id="KW-0732">Signal</keyword>
<dbReference type="InterPro" id="IPR007137">
    <property type="entry name" value="DUF348"/>
</dbReference>
<name>A0A1Q5PJR1_9ACTO</name>
<keyword evidence="5" id="KW-1185">Reference proteome</keyword>
<comment type="caution">
    <text evidence="4">The sequence shown here is derived from an EMBL/GenBank/DDBJ whole genome shotgun (WGS) entry which is preliminary data.</text>
</comment>
<dbReference type="InterPro" id="IPR023346">
    <property type="entry name" value="Lysozyme-like_dom_sf"/>
</dbReference>
<reference evidence="4 5" key="1">
    <citation type="submission" date="2016-11" db="EMBL/GenBank/DDBJ databases">
        <title>Actinomyces gypaetusis sp. nov. isolated from the vulture Gypaetus barbatus in Qinghai Tibet Plateau China.</title>
        <authorList>
            <person name="Meng X."/>
        </authorList>
    </citation>
    <scope>NUCLEOTIDE SEQUENCE [LARGE SCALE GENOMIC DNA]</scope>
    <source>
        <strain evidence="4 5">VUL4_2</strain>
    </source>
</reference>
<dbReference type="RefSeq" id="WP_073709776.1">
    <property type="nucleotide sequence ID" value="NZ_MQSV01000006.1"/>
</dbReference>
<dbReference type="Proteomes" id="UP000186785">
    <property type="component" value="Unassembled WGS sequence"/>
</dbReference>
<feature type="domain" description="G5" evidence="3">
    <location>
        <begin position="237"/>
        <end position="317"/>
    </location>
</feature>
<dbReference type="AlphaFoldDB" id="A0A1Q5PJR1"/>
<gene>
    <name evidence="4" type="ORF">BSR29_07980</name>
</gene>
<organism evidence="4 5">
    <name type="scientific">Boudabousia liubingyangii</name>
    <dbReference type="NCBI Taxonomy" id="1921764"/>
    <lineage>
        <taxon>Bacteria</taxon>
        <taxon>Bacillati</taxon>
        <taxon>Actinomycetota</taxon>
        <taxon>Actinomycetes</taxon>
        <taxon>Actinomycetales</taxon>
        <taxon>Actinomycetaceae</taxon>
        <taxon>Boudabousia</taxon>
    </lineage>
</organism>
<evidence type="ECO:0000256" key="2">
    <source>
        <dbReference type="SAM" id="MobiDB-lite"/>
    </source>
</evidence>
<protein>
    <recommendedName>
        <fullName evidence="3">G5 domain-containing protein</fullName>
    </recommendedName>
</protein>
<dbReference type="EMBL" id="MQSV01000006">
    <property type="protein sequence ID" value="OKL46181.1"/>
    <property type="molecule type" value="Genomic_DNA"/>
</dbReference>
<evidence type="ECO:0000313" key="5">
    <source>
        <dbReference type="Proteomes" id="UP000186785"/>
    </source>
</evidence>
<feature type="region of interest" description="Disordered" evidence="2">
    <location>
        <begin position="1"/>
        <end position="35"/>
    </location>
</feature>